<dbReference type="SUPFAM" id="SSF55729">
    <property type="entry name" value="Acyl-CoA N-acyltransferases (Nat)"/>
    <property type="match status" value="1"/>
</dbReference>
<evidence type="ECO:0000313" key="5">
    <source>
        <dbReference type="Proteomes" id="UP000240509"/>
    </source>
</evidence>
<organism evidence="4 5">
    <name type="scientific">Alkalicoccus saliphilus</name>
    <dbReference type="NCBI Taxonomy" id="200989"/>
    <lineage>
        <taxon>Bacteria</taxon>
        <taxon>Bacillati</taxon>
        <taxon>Bacillota</taxon>
        <taxon>Bacilli</taxon>
        <taxon>Bacillales</taxon>
        <taxon>Bacillaceae</taxon>
        <taxon>Alkalicoccus</taxon>
    </lineage>
</organism>
<sequence>MIIRKAVTEDISSIQNIAYETWHDTYDGMIPRNVQNKFLGRAYSDENMPGRIARTSLFVAVDKEQIIGFANFFYKNPQEAELGALYVLPAAQGKKAGTKLLEAGIQEKPSLREIYVEVERENVTGTAFYEARGFKLLEEYEEELYGHKLQTRRMKLALPE</sequence>
<dbReference type="Proteomes" id="UP000240509">
    <property type="component" value="Unassembled WGS sequence"/>
</dbReference>
<reference evidence="4 5" key="1">
    <citation type="submission" date="2018-03" db="EMBL/GenBank/DDBJ databases">
        <title>Alkalicoccus saliphilus sp. nov., isolated from a mineral pool.</title>
        <authorList>
            <person name="Zhao B."/>
        </authorList>
    </citation>
    <scope>NUCLEOTIDE SEQUENCE [LARGE SCALE GENOMIC DNA]</scope>
    <source>
        <strain evidence="4 5">6AG</strain>
    </source>
</reference>
<gene>
    <name evidence="4" type="ORF">C6Y45_12250</name>
</gene>
<accession>A0A2T4U4H5</accession>
<evidence type="ECO:0000259" key="3">
    <source>
        <dbReference type="PROSITE" id="PS51186"/>
    </source>
</evidence>
<dbReference type="OrthoDB" id="794462at2"/>
<dbReference type="Pfam" id="PF00583">
    <property type="entry name" value="Acetyltransf_1"/>
    <property type="match status" value="1"/>
</dbReference>
<name>A0A2T4U4H5_9BACI</name>
<dbReference type="InterPro" id="IPR000182">
    <property type="entry name" value="GNAT_dom"/>
</dbReference>
<dbReference type="Gene3D" id="3.40.630.30">
    <property type="match status" value="1"/>
</dbReference>
<evidence type="ECO:0000256" key="2">
    <source>
        <dbReference type="ARBA" id="ARBA00023315"/>
    </source>
</evidence>
<keyword evidence="1 4" id="KW-0808">Transferase</keyword>
<keyword evidence="5" id="KW-1185">Reference proteome</keyword>
<dbReference type="CDD" id="cd04301">
    <property type="entry name" value="NAT_SF"/>
    <property type="match status" value="1"/>
</dbReference>
<dbReference type="AlphaFoldDB" id="A0A2T4U4H5"/>
<evidence type="ECO:0000313" key="4">
    <source>
        <dbReference type="EMBL" id="PTL38302.1"/>
    </source>
</evidence>
<keyword evidence="2" id="KW-0012">Acyltransferase</keyword>
<feature type="domain" description="N-acetyltransferase" evidence="3">
    <location>
        <begin position="1"/>
        <end position="159"/>
    </location>
</feature>
<comment type="caution">
    <text evidence="4">The sequence shown here is derived from an EMBL/GenBank/DDBJ whole genome shotgun (WGS) entry which is preliminary data.</text>
</comment>
<protein>
    <submittedName>
        <fullName evidence="4">GNAT family N-acetyltransferase</fullName>
    </submittedName>
</protein>
<dbReference type="EMBL" id="PZJJ01000021">
    <property type="protein sequence ID" value="PTL38302.1"/>
    <property type="molecule type" value="Genomic_DNA"/>
</dbReference>
<dbReference type="RefSeq" id="WP_107585531.1">
    <property type="nucleotide sequence ID" value="NZ_PZJJ01000021.1"/>
</dbReference>
<dbReference type="InterPro" id="IPR050832">
    <property type="entry name" value="Bact_Acetyltransf"/>
</dbReference>
<dbReference type="InterPro" id="IPR016181">
    <property type="entry name" value="Acyl_CoA_acyltransferase"/>
</dbReference>
<proteinExistence type="predicted"/>
<dbReference type="GO" id="GO:0016747">
    <property type="term" value="F:acyltransferase activity, transferring groups other than amino-acyl groups"/>
    <property type="evidence" value="ECO:0007669"/>
    <property type="project" value="InterPro"/>
</dbReference>
<evidence type="ECO:0000256" key="1">
    <source>
        <dbReference type="ARBA" id="ARBA00022679"/>
    </source>
</evidence>
<dbReference type="PROSITE" id="PS51186">
    <property type="entry name" value="GNAT"/>
    <property type="match status" value="1"/>
</dbReference>
<dbReference type="PANTHER" id="PTHR43877">
    <property type="entry name" value="AMINOALKYLPHOSPHONATE N-ACETYLTRANSFERASE-RELATED-RELATED"/>
    <property type="match status" value="1"/>
</dbReference>